<dbReference type="SUPFAM" id="SSF56300">
    <property type="entry name" value="Metallo-dependent phosphatases"/>
    <property type="match status" value="1"/>
</dbReference>
<reference evidence="3" key="2">
    <citation type="submission" date="2021-04" db="EMBL/GenBank/DDBJ databases">
        <authorList>
            <person name="Gilroy R."/>
        </authorList>
    </citation>
    <scope>NUCLEOTIDE SEQUENCE</scope>
    <source>
        <strain evidence="3">ChiBcec8-13705</strain>
    </source>
</reference>
<reference evidence="3" key="1">
    <citation type="journal article" date="2021" name="PeerJ">
        <title>Extensive microbial diversity within the chicken gut microbiome revealed by metagenomics and culture.</title>
        <authorList>
            <person name="Gilroy R."/>
            <person name="Ravi A."/>
            <person name="Getino M."/>
            <person name="Pursley I."/>
            <person name="Horton D.L."/>
            <person name="Alikhan N.F."/>
            <person name="Baker D."/>
            <person name="Gharbi K."/>
            <person name="Hall N."/>
            <person name="Watson M."/>
            <person name="Adriaenssens E.M."/>
            <person name="Foster-Nyarko E."/>
            <person name="Jarju S."/>
            <person name="Secka A."/>
            <person name="Antonio M."/>
            <person name="Oren A."/>
            <person name="Chaudhuri R.R."/>
            <person name="La Ragione R."/>
            <person name="Hildebrand F."/>
            <person name="Pallen M.J."/>
        </authorList>
    </citation>
    <scope>NUCLEOTIDE SEQUENCE</scope>
    <source>
        <strain evidence="3">ChiBcec8-13705</strain>
    </source>
</reference>
<protein>
    <submittedName>
        <fullName evidence="3">Metallophosphoesterase family protein</fullName>
    </submittedName>
</protein>
<evidence type="ECO:0000313" key="4">
    <source>
        <dbReference type="Proteomes" id="UP000886803"/>
    </source>
</evidence>
<dbReference type="Gene3D" id="3.60.21.10">
    <property type="match status" value="1"/>
</dbReference>
<name>A0A9D2M449_9FIRM</name>
<dbReference type="Pfam" id="PF12850">
    <property type="entry name" value="Metallophos_2"/>
    <property type="match status" value="1"/>
</dbReference>
<dbReference type="EMBL" id="DWYG01000014">
    <property type="protein sequence ID" value="HJB41115.1"/>
    <property type="molecule type" value="Genomic_DNA"/>
</dbReference>
<organism evidence="3 4">
    <name type="scientific">Candidatus Gemmiger avicola</name>
    <dbReference type="NCBI Taxonomy" id="2838605"/>
    <lineage>
        <taxon>Bacteria</taxon>
        <taxon>Bacillati</taxon>
        <taxon>Bacillota</taxon>
        <taxon>Clostridia</taxon>
        <taxon>Eubacteriales</taxon>
        <taxon>Gemmiger</taxon>
    </lineage>
</organism>
<feature type="domain" description="Calcineurin-like phosphoesterase" evidence="2">
    <location>
        <begin position="7"/>
        <end position="150"/>
    </location>
</feature>
<sequence>MSAETSKILVVSDTHGRVTRVRWLLRHETADALFFLGDGLYDLEQALTQERLQPPYPMYRVRGNCDIGYPDPAEGLAPFGGVLFFYTHGHLYNAKSSYEPLLEAGAARGADVVLFGHTHHQARVPAKPGAPALFNPGSLRDTGSYGVITVEDGACAFGWKRVPQDL</sequence>
<comment type="similarity">
    <text evidence="1">Belongs to the metallophosphoesterase superfamily. YfcE family.</text>
</comment>
<gene>
    <name evidence="3" type="ORF">H9945_01285</name>
</gene>
<dbReference type="AlphaFoldDB" id="A0A9D2M449"/>
<accession>A0A9D2M449</accession>
<dbReference type="InterPro" id="IPR029052">
    <property type="entry name" value="Metallo-depent_PP-like"/>
</dbReference>
<evidence type="ECO:0000259" key="2">
    <source>
        <dbReference type="Pfam" id="PF12850"/>
    </source>
</evidence>
<proteinExistence type="inferred from homology"/>
<comment type="caution">
    <text evidence="3">The sequence shown here is derived from an EMBL/GenBank/DDBJ whole genome shotgun (WGS) entry which is preliminary data.</text>
</comment>
<dbReference type="Proteomes" id="UP000886803">
    <property type="component" value="Unassembled WGS sequence"/>
</dbReference>
<dbReference type="InterPro" id="IPR024654">
    <property type="entry name" value="Calcineurin-like_PHP_lpxH"/>
</dbReference>
<evidence type="ECO:0000313" key="3">
    <source>
        <dbReference type="EMBL" id="HJB41115.1"/>
    </source>
</evidence>
<evidence type="ECO:0000256" key="1">
    <source>
        <dbReference type="ARBA" id="ARBA00008950"/>
    </source>
</evidence>